<dbReference type="SMART" id="SM00854">
    <property type="entry name" value="PGA_cap"/>
    <property type="match status" value="1"/>
</dbReference>
<dbReference type="InterPro" id="IPR029052">
    <property type="entry name" value="Metallo-depent_PP-like"/>
</dbReference>
<dbReference type="GO" id="GO:0003677">
    <property type="term" value="F:DNA binding"/>
    <property type="evidence" value="ECO:0007669"/>
    <property type="project" value="UniProtKB-KW"/>
</dbReference>
<proteinExistence type="inferred from homology"/>
<protein>
    <submittedName>
        <fullName evidence="3">DNA-binding helix-turn-helix protein</fullName>
    </submittedName>
</protein>
<keyword evidence="3" id="KW-0238">DNA-binding</keyword>
<comment type="caution">
    <text evidence="3">The sequence shown here is derived from an EMBL/GenBank/DDBJ whole genome shotgun (WGS) entry which is preliminary data.</text>
</comment>
<dbReference type="PATRIC" id="fig|649747.3.peg.1795"/>
<dbReference type="AlphaFoldDB" id="U1WMT1"/>
<accession>U1WMT1</accession>
<dbReference type="InterPro" id="IPR019079">
    <property type="entry name" value="Capsule_synth_CapA"/>
</dbReference>
<dbReference type="InterPro" id="IPR001387">
    <property type="entry name" value="Cro/C1-type_HTH"/>
</dbReference>
<dbReference type="SMART" id="SM00530">
    <property type="entry name" value="HTH_XRE"/>
    <property type="match status" value="1"/>
</dbReference>
<dbReference type="SUPFAM" id="SSF56300">
    <property type="entry name" value="Metallo-dependent phosphatases"/>
    <property type="match status" value="1"/>
</dbReference>
<dbReference type="PANTHER" id="PTHR33393:SF11">
    <property type="entry name" value="POLYGLUTAMINE SYNTHESIS ACCESSORY PROTEIN RV0574C-RELATED"/>
    <property type="match status" value="1"/>
</dbReference>
<dbReference type="Pfam" id="PF13560">
    <property type="entry name" value="HTH_31"/>
    <property type="match status" value="1"/>
</dbReference>
<evidence type="ECO:0000313" key="4">
    <source>
        <dbReference type="Proteomes" id="UP000016511"/>
    </source>
</evidence>
<dbReference type="Pfam" id="PF09587">
    <property type="entry name" value="PGA_cap"/>
    <property type="match status" value="1"/>
</dbReference>
<organism evidence="3 4">
    <name type="scientific">Aneurinibacillus aneurinilyticus ATCC 12856</name>
    <dbReference type="NCBI Taxonomy" id="649747"/>
    <lineage>
        <taxon>Bacteria</taxon>
        <taxon>Bacillati</taxon>
        <taxon>Bacillota</taxon>
        <taxon>Bacilli</taxon>
        <taxon>Bacillales</taxon>
        <taxon>Paenibacillaceae</taxon>
        <taxon>Aneurinibacillus group</taxon>
        <taxon>Aneurinibacillus</taxon>
    </lineage>
</organism>
<evidence type="ECO:0000256" key="1">
    <source>
        <dbReference type="ARBA" id="ARBA00005662"/>
    </source>
</evidence>
<dbReference type="Proteomes" id="UP000016511">
    <property type="component" value="Unassembled WGS sequence"/>
</dbReference>
<dbReference type="InterPro" id="IPR052169">
    <property type="entry name" value="CW_Biosynth-Accessory"/>
</dbReference>
<dbReference type="Gene3D" id="1.10.260.40">
    <property type="entry name" value="lambda repressor-like DNA-binding domains"/>
    <property type="match status" value="1"/>
</dbReference>
<name>U1WMT1_ANEAE</name>
<reference evidence="3 4" key="1">
    <citation type="submission" date="2013-08" db="EMBL/GenBank/DDBJ databases">
        <authorList>
            <person name="Weinstock G."/>
            <person name="Sodergren E."/>
            <person name="Wylie T."/>
            <person name="Fulton L."/>
            <person name="Fulton R."/>
            <person name="Fronick C."/>
            <person name="O'Laughlin M."/>
            <person name="Godfrey J."/>
            <person name="Miner T."/>
            <person name="Herter B."/>
            <person name="Appelbaum E."/>
            <person name="Cordes M."/>
            <person name="Lek S."/>
            <person name="Wollam A."/>
            <person name="Pepin K.H."/>
            <person name="Palsikar V.B."/>
            <person name="Mitreva M."/>
            <person name="Wilson R.K."/>
        </authorList>
    </citation>
    <scope>NUCLEOTIDE SEQUENCE [LARGE SCALE GENOMIC DNA]</scope>
    <source>
        <strain evidence="3 4">ATCC 12856</strain>
    </source>
</reference>
<dbReference type="Gene3D" id="3.60.21.10">
    <property type="match status" value="1"/>
</dbReference>
<evidence type="ECO:0000259" key="2">
    <source>
        <dbReference type="PROSITE" id="PS50943"/>
    </source>
</evidence>
<gene>
    <name evidence="3" type="ORF">HMPREF0083_01989</name>
</gene>
<dbReference type="PROSITE" id="PS50943">
    <property type="entry name" value="HTH_CROC1"/>
    <property type="match status" value="1"/>
</dbReference>
<dbReference type="STRING" id="649747.HMPREF0083_01989"/>
<dbReference type="EMBL" id="AWSJ01000130">
    <property type="protein sequence ID" value="ERI09894.1"/>
    <property type="molecule type" value="Genomic_DNA"/>
</dbReference>
<comment type="similarity">
    <text evidence="1">Belongs to the CapA family.</text>
</comment>
<dbReference type="eggNOG" id="COG2843">
    <property type="taxonomic scope" value="Bacteria"/>
</dbReference>
<dbReference type="InterPro" id="IPR010982">
    <property type="entry name" value="Lambda_DNA-bd_dom_sf"/>
</dbReference>
<evidence type="ECO:0000313" key="3">
    <source>
        <dbReference type="EMBL" id="ERI09894.1"/>
    </source>
</evidence>
<feature type="domain" description="HTH cro/C1-type" evidence="2">
    <location>
        <begin position="48"/>
        <end position="102"/>
    </location>
</feature>
<sequence>MLRPEWLRAIFYAFVWQRLADCVKIGEKRPEMGENTMNLEFYGLTKKLREYRLDSKVTLKEIEEKTGISQQRMKRIEQGISPITVEEVETLLTFYQMDANAILAYNDLARPVGRAQKAVRAVIWGALLAALSYGGYKGYAAFQSESTARTADGPVPVEEMMKQQPTGGEQKVSELLTGAHANKPPIPKQVVAPEQKKEEPRQADFRLAVYGDRPYHTGGVNSFTPADFQLFPVSQFQVGQGVPEWVKEAAGKAPTGLDIANVDILKGQSRTGIAKEIELLNQHHVKVVGYGSAEHVFQPQIFEKNGMKYGVMSYTRVVPAVEWKAEGEQVGVADAYGKHIFDDIQRAKQQVDVLILTMYWGKEDQTAPEQYQKDLAHDLLDAGVDMVIGHRSPIRQPYELYNGKYIFYNLGPSQLDILLDKKNIKEIALVQNGERNVLSQESQKK</sequence>
<dbReference type="PANTHER" id="PTHR33393">
    <property type="entry name" value="POLYGLUTAMINE SYNTHESIS ACCESSORY PROTEIN RV0574C-RELATED"/>
    <property type="match status" value="1"/>
</dbReference>
<dbReference type="CDD" id="cd00093">
    <property type="entry name" value="HTH_XRE"/>
    <property type="match status" value="1"/>
</dbReference>
<dbReference type="SUPFAM" id="SSF47413">
    <property type="entry name" value="lambda repressor-like DNA-binding domains"/>
    <property type="match status" value="1"/>
</dbReference>
<keyword evidence="4" id="KW-1185">Reference proteome</keyword>
<dbReference type="HOGENOM" id="CLU_614886_0_0_9"/>